<proteinExistence type="predicted"/>
<gene>
    <name evidence="4" type="ORF">LPC04_18200</name>
</gene>
<reference evidence="4" key="1">
    <citation type="submission" date="2021-11" db="EMBL/GenBank/DDBJ databases">
        <title>BS-T2-15 a new species belonging to the Comamonadaceae family isolated from the soil of a French oak forest.</title>
        <authorList>
            <person name="Mieszkin S."/>
            <person name="Alain K."/>
        </authorList>
    </citation>
    <scope>NUCLEOTIDE SEQUENCE</scope>
    <source>
        <strain evidence="4">BS-T2-15</strain>
    </source>
</reference>
<sequence>MRTSRERLLLAPRPRTLAVLLLVQSLGACSMFGWHGSKPGATPDNAPTIQSLSKREIVIEPDPGIPADEDKAIAAYRNFLAVTPEADKRAEAQRRLGDLAMASADNANAANPTPSGTPDYTAAIAQYRDYLKTYPNDPTNDRVIYQLARAQEQGGHLEEALATLDLLVAKYPQTRYRDEAQFRRGELLFTLRQYPKAEQAYTLVLGGDKLGTFHERALYMQGWSRFKQGNLEEALGSFFGALDGKIVGIKDDDLDKSEALTRADKELVDDTLRVIGISLANLKGAESIPAYITSNDRRSYEFRVYQQLGQLYLKQERPKDAADTYAGFARLNPLDAQAPAMQAQVIAIDQDAGFDQLALAAKKDYVAQYGLDGEFRKANPEGWEHAQPLVKTALAELAQRYHSQAQKTKAQADYVEAAKWYRAWLAEFGSDPEAPENNFLLAEVLYESGQFAASAVEYEKTAYEYPTHPHSADAGYSALLAHAAEQKGVSGDALAPMQRAGVDSELRFAAAFPADSRTPAVLTNAADTLFKLHDNERAASVAEQVLALQPPATPAQRRVAWTLVAHTSFEAGQFDRAEKAYGEVLALAPANDPARGELTERLAASIYKQGEQARTAGDNKAAAESFARVAVAAPGSAIRENAEYDAAASLIALKDWAGATKTLEGFRQHYPKSPLQPEVTARLALAYGEQQQWAPAAAQYERIALAPTTTPEGATRARAALWQAATLYERAAASDPDSVKAGKPRPADAAANRALAAKDYDRYLKQYPSPLEPAVEAHWRLAQLAHIDGNAAVESAQMHAIFVADQNGGAARTNRTRTLGAMAALDAAQPVLEAYQKVALVEPLAKNLNLKKAKMQDALKAYAVASDYGVAEVTTAATYRVAALYQDFAKSLTTSQRPKKLSKLELEQYNELLEEQADPYVEKAIALHGINASRTTQGIYDEWVKKSFDALKTLQPARYNKTEHSEATVDAIR</sequence>
<evidence type="ECO:0000256" key="2">
    <source>
        <dbReference type="ARBA" id="ARBA00022803"/>
    </source>
</evidence>
<feature type="repeat" description="TPR" evidence="3">
    <location>
        <begin position="302"/>
        <end position="335"/>
    </location>
</feature>
<dbReference type="PROSITE" id="PS50005">
    <property type="entry name" value="TPR"/>
    <property type="match status" value="2"/>
</dbReference>
<evidence type="ECO:0000256" key="3">
    <source>
        <dbReference type="PROSITE-ProRule" id="PRU00339"/>
    </source>
</evidence>
<dbReference type="SUPFAM" id="SSF48452">
    <property type="entry name" value="TPR-like"/>
    <property type="match status" value="3"/>
</dbReference>
<dbReference type="EMBL" id="JAJLJH010000005">
    <property type="protein sequence ID" value="MCK9687640.1"/>
    <property type="molecule type" value="Genomic_DNA"/>
</dbReference>
<dbReference type="InterPro" id="IPR019734">
    <property type="entry name" value="TPR_rpt"/>
</dbReference>
<evidence type="ECO:0000313" key="4">
    <source>
        <dbReference type="EMBL" id="MCK9687640.1"/>
    </source>
</evidence>
<dbReference type="Pfam" id="PF13174">
    <property type="entry name" value="TPR_6"/>
    <property type="match status" value="2"/>
</dbReference>
<keyword evidence="2 3" id="KW-0802">TPR repeat</keyword>
<dbReference type="PANTHER" id="PTHR45586:SF1">
    <property type="entry name" value="LIPOPOLYSACCHARIDE ASSEMBLY PROTEIN B"/>
    <property type="match status" value="1"/>
</dbReference>
<dbReference type="SMART" id="SM00028">
    <property type="entry name" value="TPR"/>
    <property type="match status" value="7"/>
</dbReference>
<dbReference type="PANTHER" id="PTHR45586">
    <property type="entry name" value="TPR REPEAT-CONTAINING PROTEIN PA4667"/>
    <property type="match status" value="1"/>
</dbReference>
<dbReference type="Gene3D" id="1.25.40.10">
    <property type="entry name" value="Tetratricopeptide repeat domain"/>
    <property type="match status" value="5"/>
</dbReference>
<dbReference type="Proteomes" id="UP001139353">
    <property type="component" value="Unassembled WGS sequence"/>
</dbReference>
<dbReference type="InterPro" id="IPR051012">
    <property type="entry name" value="CellSynth/LPSAsmb/PSIAsmb"/>
</dbReference>
<accession>A0A9X1YMG2</accession>
<organism evidence="4 5">
    <name type="scientific">Scleromatobacter humisilvae</name>
    <dbReference type="NCBI Taxonomy" id="2897159"/>
    <lineage>
        <taxon>Bacteria</taxon>
        <taxon>Pseudomonadati</taxon>
        <taxon>Pseudomonadota</taxon>
        <taxon>Betaproteobacteria</taxon>
        <taxon>Burkholderiales</taxon>
        <taxon>Sphaerotilaceae</taxon>
        <taxon>Scleromatobacter</taxon>
    </lineage>
</organism>
<dbReference type="Pfam" id="PF14559">
    <property type="entry name" value="TPR_19"/>
    <property type="match status" value="1"/>
</dbReference>
<dbReference type="RefSeq" id="WP_275683680.1">
    <property type="nucleotide sequence ID" value="NZ_JAJLJH010000005.1"/>
</dbReference>
<keyword evidence="5" id="KW-1185">Reference proteome</keyword>
<name>A0A9X1YMG2_9BURK</name>
<dbReference type="InterPro" id="IPR011990">
    <property type="entry name" value="TPR-like_helical_dom_sf"/>
</dbReference>
<comment type="caution">
    <text evidence="4">The sequence shown here is derived from an EMBL/GenBank/DDBJ whole genome shotgun (WGS) entry which is preliminary data.</text>
</comment>
<keyword evidence="1" id="KW-0677">Repeat</keyword>
<evidence type="ECO:0000256" key="1">
    <source>
        <dbReference type="ARBA" id="ARBA00022737"/>
    </source>
</evidence>
<dbReference type="AlphaFoldDB" id="A0A9X1YMG2"/>
<feature type="repeat" description="TPR" evidence="3">
    <location>
        <begin position="558"/>
        <end position="591"/>
    </location>
</feature>
<protein>
    <submittedName>
        <fullName evidence="4">Tetratricopeptide repeat protein</fullName>
    </submittedName>
</protein>
<dbReference type="PROSITE" id="PS51257">
    <property type="entry name" value="PROKAR_LIPOPROTEIN"/>
    <property type="match status" value="1"/>
</dbReference>
<evidence type="ECO:0000313" key="5">
    <source>
        <dbReference type="Proteomes" id="UP001139353"/>
    </source>
</evidence>